<dbReference type="NCBIfam" id="TIGR03373">
    <property type="entry name" value="VI_minor_4"/>
    <property type="match status" value="1"/>
</dbReference>
<accession>A0ABU8WKF4</accession>
<evidence type="ECO:0000313" key="1">
    <source>
        <dbReference type="EMBL" id="MEJ8847799.1"/>
    </source>
</evidence>
<dbReference type="Proteomes" id="UP001385892">
    <property type="component" value="Unassembled WGS sequence"/>
</dbReference>
<name>A0ABU8WKF4_9BURK</name>
<dbReference type="RefSeq" id="WP_340342938.1">
    <property type="nucleotide sequence ID" value="NZ_JBBKZT010000006.1"/>
</dbReference>
<gene>
    <name evidence="1" type="primary">tagF</name>
    <name evidence="1" type="ORF">WKW82_14155</name>
</gene>
<evidence type="ECO:0000313" key="2">
    <source>
        <dbReference type="Proteomes" id="UP001385892"/>
    </source>
</evidence>
<proteinExistence type="predicted"/>
<dbReference type="Pfam" id="PF09867">
    <property type="entry name" value="TagF_N"/>
    <property type="match status" value="1"/>
</dbReference>
<dbReference type="EMBL" id="JBBKZT010000006">
    <property type="protein sequence ID" value="MEJ8847799.1"/>
    <property type="molecule type" value="Genomic_DNA"/>
</dbReference>
<protein>
    <submittedName>
        <fullName evidence="1">Type VI secretion system-associated protein TagF</fullName>
    </submittedName>
</protein>
<dbReference type="InterPro" id="IPR017748">
    <property type="entry name" value="TagF"/>
</dbReference>
<keyword evidence="2" id="KW-1185">Reference proteome</keyword>
<dbReference type="InterPro" id="IPR038225">
    <property type="entry name" value="TagF_sf"/>
</dbReference>
<dbReference type="Gene3D" id="3.40.1730.10">
    <property type="entry name" value="pa0076 domain"/>
    <property type="match status" value="1"/>
</dbReference>
<reference evidence="1 2" key="1">
    <citation type="submission" date="2024-03" db="EMBL/GenBank/DDBJ databases">
        <title>Novel species of the genus Variovorax.</title>
        <authorList>
            <person name="Liu Q."/>
            <person name="Xin Y.-H."/>
        </authorList>
    </citation>
    <scope>NUCLEOTIDE SEQUENCE [LARGE SCALE GENOMIC DNA]</scope>
    <source>
        <strain evidence="1 2">KACC 18900</strain>
    </source>
</reference>
<sequence length="192" mass="20879">MVKSSLSSPRRVCWYGKLPARGDFVGRGLPPRWRSDWDGWLQRGLALAARTTDGETLRERLCSFAPWRYVALPAAGETWCGIVIASHDRVGRAFPLTLVERIDAPGSQDESWVRLSALLDAVAQGPEALEAVIAALPARAGLAVEFLHPLPPAPGSLWWPLGASRDAAARSAAWPPEPELLLELAGVTDKER</sequence>
<organism evidence="1 2">
    <name type="scientific">Variovorax rhizosphaerae</name>
    <dbReference type="NCBI Taxonomy" id="1836200"/>
    <lineage>
        <taxon>Bacteria</taxon>
        <taxon>Pseudomonadati</taxon>
        <taxon>Pseudomonadota</taxon>
        <taxon>Betaproteobacteria</taxon>
        <taxon>Burkholderiales</taxon>
        <taxon>Comamonadaceae</taxon>
        <taxon>Variovorax</taxon>
    </lineage>
</organism>
<comment type="caution">
    <text evidence="1">The sequence shown here is derived from an EMBL/GenBank/DDBJ whole genome shotgun (WGS) entry which is preliminary data.</text>
</comment>